<dbReference type="Proteomes" id="UP000646738">
    <property type="component" value="Unassembled WGS sequence"/>
</dbReference>
<gene>
    <name evidence="1" type="ORF">Srubr_21400</name>
</gene>
<name>A0ABQ3R8X4_STRRR</name>
<comment type="caution">
    <text evidence="1">The sequence shown here is derived from an EMBL/GenBank/DDBJ whole genome shotgun (WGS) entry which is preliminary data.</text>
</comment>
<proteinExistence type="predicted"/>
<sequence>MFHDMTELARIARVLEEAHALLESEHKRLERQYGPTPYDAVAGSPAQTLRGSSDLSGAMATALKQFALAVGYSVLGLDERADRMLRVARMKPVSFPSGADRMARPLGEDTVRALELVRDLGFFPVETAIATDVALAAPQATYPPADWNAYERERRDRSERQ</sequence>
<dbReference type="EMBL" id="BNEA01000007">
    <property type="protein sequence ID" value="GHI52294.1"/>
    <property type="molecule type" value="Genomic_DNA"/>
</dbReference>
<reference evidence="2" key="1">
    <citation type="submission" date="2023-07" db="EMBL/GenBank/DDBJ databases">
        <title>Whole genome shotgun sequence of Streptomyces achromogenes subsp. rubradiris NBRC 14000.</title>
        <authorList>
            <person name="Komaki H."/>
            <person name="Tamura T."/>
        </authorList>
    </citation>
    <scope>NUCLEOTIDE SEQUENCE [LARGE SCALE GENOMIC DNA]</scope>
    <source>
        <strain evidence="2">NBRC 14000</strain>
    </source>
</reference>
<keyword evidence="2" id="KW-1185">Reference proteome</keyword>
<evidence type="ECO:0000313" key="2">
    <source>
        <dbReference type="Proteomes" id="UP000646738"/>
    </source>
</evidence>
<accession>A0ABQ3R8X4</accession>
<protein>
    <submittedName>
        <fullName evidence="1">Uncharacterized protein</fullName>
    </submittedName>
</protein>
<organism evidence="1 2">
    <name type="scientific">Streptomyces rubradiris</name>
    <name type="common">Streptomyces achromogenes subsp. rubradiris</name>
    <dbReference type="NCBI Taxonomy" id="285531"/>
    <lineage>
        <taxon>Bacteria</taxon>
        <taxon>Bacillati</taxon>
        <taxon>Actinomycetota</taxon>
        <taxon>Actinomycetes</taxon>
        <taxon>Kitasatosporales</taxon>
        <taxon>Streptomycetaceae</taxon>
        <taxon>Streptomyces</taxon>
    </lineage>
</organism>
<dbReference type="RefSeq" id="WP_189999594.1">
    <property type="nucleotide sequence ID" value="NZ_BNCB01000031.1"/>
</dbReference>
<evidence type="ECO:0000313" key="1">
    <source>
        <dbReference type="EMBL" id="GHI52294.1"/>
    </source>
</evidence>